<dbReference type="PANTHER" id="PTHR23416:SF78">
    <property type="entry name" value="LIPOPOLYSACCHARIDE BIOSYNTHESIS O-ACETYL TRANSFERASE WBBJ-RELATED"/>
    <property type="match status" value="1"/>
</dbReference>
<reference evidence="1" key="1">
    <citation type="journal article" date="2019" name="Phytopathology">
        <title>A Novel Group of Rhizobium tumorigenes-Like Agrobacteria Associated with Crown Gall Disease of Rhododendron and Blueberry.</title>
        <authorList>
            <person name="Kuzmanovic N."/>
            <person name="Behrens P."/>
            <person name="Idczak E."/>
            <person name="Wagner S."/>
            <person name="Gotz M."/>
            <person name="Sproer C."/>
            <person name="Bunk B."/>
            <person name="Overmann J."/>
            <person name="Smalla K."/>
        </authorList>
    </citation>
    <scope>NUCLEOTIDE SEQUENCE</scope>
    <source>
        <strain evidence="1">Rho-6.2</strain>
    </source>
</reference>
<dbReference type="RefSeq" id="WP_142830180.1">
    <property type="nucleotide sequence ID" value="NZ_CP117267.1"/>
</dbReference>
<dbReference type="CDD" id="cd04647">
    <property type="entry name" value="LbH_MAT_like"/>
    <property type="match status" value="1"/>
</dbReference>
<dbReference type="SUPFAM" id="SSF51161">
    <property type="entry name" value="Trimeric LpxA-like enzymes"/>
    <property type="match status" value="1"/>
</dbReference>
<dbReference type="Pfam" id="PF00132">
    <property type="entry name" value="Hexapep"/>
    <property type="match status" value="1"/>
</dbReference>
<organism evidence="1 2">
    <name type="scientific">Rhizobium rhododendri</name>
    <dbReference type="NCBI Taxonomy" id="2506430"/>
    <lineage>
        <taxon>Bacteria</taxon>
        <taxon>Pseudomonadati</taxon>
        <taxon>Pseudomonadota</taxon>
        <taxon>Alphaproteobacteria</taxon>
        <taxon>Hyphomicrobiales</taxon>
        <taxon>Rhizobiaceae</taxon>
        <taxon>Rhizobium/Agrobacterium group</taxon>
        <taxon>Rhizobium</taxon>
    </lineage>
</organism>
<gene>
    <name evidence="1" type="ORF">PR018_16750</name>
</gene>
<dbReference type="EMBL" id="CP117267">
    <property type="protein sequence ID" value="WFS22750.1"/>
    <property type="molecule type" value="Genomic_DNA"/>
</dbReference>
<name>A0ABY8II17_9HYPH</name>
<dbReference type="GO" id="GO:0016746">
    <property type="term" value="F:acyltransferase activity"/>
    <property type="evidence" value="ECO:0007669"/>
    <property type="project" value="UniProtKB-KW"/>
</dbReference>
<reference evidence="1" key="2">
    <citation type="journal article" date="2023" name="MicrobiologyOpen">
        <title>Genomics of the tumorigenes clade of the family Rhizobiaceae and description of Rhizobium rhododendri sp. nov.</title>
        <authorList>
            <person name="Kuzmanovic N."/>
            <person name="diCenzo G.C."/>
            <person name="Bunk B."/>
            <person name="Sproeer C."/>
            <person name="Fruehling A."/>
            <person name="Neumann-Schaal M."/>
            <person name="Overmann J."/>
            <person name="Smalla K."/>
        </authorList>
    </citation>
    <scope>NUCLEOTIDE SEQUENCE</scope>
    <source>
        <strain evidence="1">Rho-6.2</strain>
    </source>
</reference>
<sequence>MRNLAFFYRLKALFSRGSLFLAADIRLPWTAKIIWKHGAVSVGTHSAIRDGVILDAQHGSIEIGNNVSFNDYTIVLGHGGVHIGHDVRIAAQVLITSFEHNFDDPTRPIRTQGNTNKAVIIEDDVWIGAGAKILAGAHIAKGCVIGANAVVKGKTLPFGVYGGVPARLLKMRGGERLAQNVSLISRK</sequence>
<dbReference type="Gene3D" id="2.160.10.10">
    <property type="entry name" value="Hexapeptide repeat proteins"/>
    <property type="match status" value="1"/>
</dbReference>
<keyword evidence="2" id="KW-1185">Reference proteome</keyword>
<dbReference type="InterPro" id="IPR051159">
    <property type="entry name" value="Hexapeptide_acetyltransf"/>
</dbReference>
<keyword evidence="1" id="KW-0012">Acyltransferase</keyword>
<dbReference type="PANTHER" id="PTHR23416">
    <property type="entry name" value="SIALIC ACID SYNTHASE-RELATED"/>
    <property type="match status" value="1"/>
</dbReference>
<protein>
    <submittedName>
        <fullName evidence="1">Acyltransferase</fullName>
    </submittedName>
</protein>
<dbReference type="InterPro" id="IPR011004">
    <property type="entry name" value="Trimer_LpxA-like_sf"/>
</dbReference>
<dbReference type="InterPro" id="IPR001451">
    <property type="entry name" value="Hexapep"/>
</dbReference>
<dbReference type="Proteomes" id="UP000318939">
    <property type="component" value="Chromosome"/>
</dbReference>
<evidence type="ECO:0000313" key="2">
    <source>
        <dbReference type="Proteomes" id="UP000318939"/>
    </source>
</evidence>
<accession>A0ABY8II17</accession>
<proteinExistence type="predicted"/>
<keyword evidence="1" id="KW-0808">Transferase</keyword>
<evidence type="ECO:0000313" key="1">
    <source>
        <dbReference type="EMBL" id="WFS22750.1"/>
    </source>
</evidence>